<feature type="chain" id="PRO_5014736202" description="Amidohydrolase 3 domain-containing protein" evidence="1">
    <location>
        <begin position="32"/>
        <end position="565"/>
    </location>
</feature>
<dbReference type="STRING" id="41688.A0A2N3MXX7"/>
<dbReference type="AlphaFoldDB" id="A0A2N3MXX7"/>
<keyword evidence="4" id="KW-1185">Reference proteome</keyword>
<proteinExistence type="predicted"/>
<dbReference type="EMBL" id="NLAX01001623">
    <property type="protein sequence ID" value="PKS05027.1"/>
    <property type="molecule type" value="Genomic_DNA"/>
</dbReference>
<dbReference type="InterPro" id="IPR013108">
    <property type="entry name" value="Amidohydro_3"/>
</dbReference>
<comment type="caution">
    <text evidence="3">The sequence shown here is derived from an EMBL/GenBank/DDBJ whole genome shotgun (WGS) entry which is preliminary data.</text>
</comment>
<gene>
    <name evidence="3" type="ORF">jhhlp_008393</name>
</gene>
<dbReference type="Pfam" id="PF07969">
    <property type="entry name" value="Amidohydro_3"/>
    <property type="match status" value="1"/>
</dbReference>
<dbReference type="InterPro" id="IPR032466">
    <property type="entry name" value="Metal_Hydrolase"/>
</dbReference>
<organism evidence="3 4">
    <name type="scientific">Lomentospora prolificans</name>
    <dbReference type="NCBI Taxonomy" id="41688"/>
    <lineage>
        <taxon>Eukaryota</taxon>
        <taxon>Fungi</taxon>
        <taxon>Dikarya</taxon>
        <taxon>Ascomycota</taxon>
        <taxon>Pezizomycotina</taxon>
        <taxon>Sordariomycetes</taxon>
        <taxon>Hypocreomycetidae</taxon>
        <taxon>Microascales</taxon>
        <taxon>Microascaceae</taxon>
        <taxon>Lomentospora</taxon>
    </lineage>
</organism>
<dbReference type="GO" id="GO:0016810">
    <property type="term" value="F:hydrolase activity, acting on carbon-nitrogen (but not peptide) bonds"/>
    <property type="evidence" value="ECO:0007669"/>
    <property type="project" value="InterPro"/>
</dbReference>
<keyword evidence="1" id="KW-0732">Signal</keyword>
<accession>A0A2N3MXX7</accession>
<dbReference type="InParanoid" id="A0A2N3MXX7"/>
<evidence type="ECO:0000313" key="4">
    <source>
        <dbReference type="Proteomes" id="UP000233524"/>
    </source>
</evidence>
<evidence type="ECO:0000256" key="1">
    <source>
        <dbReference type="SAM" id="SignalP"/>
    </source>
</evidence>
<dbReference type="Gene3D" id="3.20.20.140">
    <property type="entry name" value="Metal-dependent hydrolases"/>
    <property type="match status" value="1"/>
</dbReference>
<dbReference type="OrthoDB" id="194468at2759"/>
<dbReference type="Gene3D" id="3.10.310.70">
    <property type="match status" value="1"/>
</dbReference>
<protein>
    <recommendedName>
        <fullName evidence="2">Amidohydrolase 3 domain-containing protein</fullName>
    </recommendedName>
</protein>
<dbReference type="InterPro" id="IPR011059">
    <property type="entry name" value="Metal-dep_hydrolase_composite"/>
</dbReference>
<dbReference type="PANTHER" id="PTHR22642">
    <property type="entry name" value="IMIDAZOLONEPROPIONASE"/>
    <property type="match status" value="1"/>
</dbReference>
<name>A0A2N3MXX7_9PEZI</name>
<feature type="signal peptide" evidence="1">
    <location>
        <begin position="1"/>
        <end position="31"/>
    </location>
</feature>
<dbReference type="SUPFAM" id="SSF51556">
    <property type="entry name" value="Metallo-dependent hydrolases"/>
    <property type="match status" value="1"/>
</dbReference>
<dbReference type="VEuPathDB" id="FungiDB:jhhlp_008393"/>
<dbReference type="Proteomes" id="UP000233524">
    <property type="component" value="Unassembled WGS sequence"/>
</dbReference>
<evidence type="ECO:0000313" key="3">
    <source>
        <dbReference type="EMBL" id="PKS05027.1"/>
    </source>
</evidence>
<sequence length="565" mass="61258">MDRMVPLGPMGLLAVILVSLSIQFYIPPTSAAADGDTCSAATICADIVLFNGRIHTMDSGNSLASTVAIKDGKFVYIGAEGEDPPSFGGKPRIIDVGGRLVFPGIIDSHNHIVLMGNRPGHHTPLENSYSIADIQKTYSTRAQGVPTGEFVTTIGGFHTNQFAEHRLPTLEELDEAAPDHPVFISQSFFGPSTTNTLGKAFFEAANPAVVVGANGSIAEGIFGSTDSETGKALFVLREQHSFEDRKRGVVDAMAYAASLGVTTHLDQGAFPASRSPADGAGHEDNYEMHKPWLAVYDEGQGIVRLRINYLHFDSTMDVPTLDQRLKNTYKFFGNDMVRTGGIGEFISANQTGGPIFDEAARRIAAAGWRVEVHSLTSTDFKSEIEAFETVNAEHSIEDLRWVVAHVPLITEEYLARLKVLGGGVTLTSYLYLAGRGPNAGPPFRTILDSGIHVGMSSDGMQIAPMNPWVHAYYATTGKNALGEQINEGQQITRQEVLELYTSKNQWFLGGPDEKLLGSIEVGRLGDLIVLNDDYFFIEDEELKKLRSVLTIVGGNIIHNSGEIEI</sequence>
<feature type="domain" description="Amidohydrolase 3" evidence="2">
    <location>
        <begin position="92"/>
        <end position="558"/>
    </location>
</feature>
<dbReference type="SUPFAM" id="SSF51338">
    <property type="entry name" value="Composite domain of metallo-dependent hydrolases"/>
    <property type="match status" value="1"/>
</dbReference>
<evidence type="ECO:0000259" key="2">
    <source>
        <dbReference type="Pfam" id="PF07969"/>
    </source>
</evidence>
<reference evidence="3 4" key="1">
    <citation type="journal article" date="2017" name="G3 (Bethesda)">
        <title>First Draft Genome Sequence of the Pathogenic Fungus Lomentospora prolificans (Formerly Scedosporium prolificans).</title>
        <authorList>
            <person name="Luo R."/>
            <person name="Zimin A."/>
            <person name="Workman R."/>
            <person name="Fan Y."/>
            <person name="Pertea G."/>
            <person name="Grossman N."/>
            <person name="Wear M.P."/>
            <person name="Jia B."/>
            <person name="Miller H."/>
            <person name="Casadevall A."/>
            <person name="Timp W."/>
            <person name="Zhang S.X."/>
            <person name="Salzberg S.L."/>
        </authorList>
    </citation>
    <scope>NUCLEOTIDE SEQUENCE [LARGE SCALE GENOMIC DNA]</scope>
    <source>
        <strain evidence="3 4">JHH-5317</strain>
    </source>
</reference>
<dbReference type="Gene3D" id="2.30.40.10">
    <property type="entry name" value="Urease, subunit C, domain 1"/>
    <property type="match status" value="1"/>
</dbReference>
<dbReference type="PANTHER" id="PTHR22642:SF21">
    <property type="entry name" value="PERIPLASMIC PROTEIN"/>
    <property type="match status" value="1"/>
</dbReference>